<evidence type="ECO:0000259" key="5">
    <source>
        <dbReference type="Pfam" id="PF04153"/>
    </source>
</evidence>
<dbReference type="InterPro" id="IPR038635">
    <property type="entry name" value="CCR4-NOT_su2/3/5_C_sf"/>
</dbReference>
<dbReference type="GO" id="GO:0006355">
    <property type="term" value="P:regulation of DNA-templated transcription"/>
    <property type="evidence" value="ECO:0007669"/>
    <property type="project" value="InterPro"/>
</dbReference>
<dbReference type="PANTHER" id="PTHR23326">
    <property type="entry name" value="CCR4 NOT-RELATED"/>
    <property type="match status" value="1"/>
</dbReference>
<evidence type="ECO:0000313" key="7">
    <source>
        <dbReference type="Proteomes" id="UP001370490"/>
    </source>
</evidence>
<keyword evidence="2" id="KW-0805">Transcription regulation</keyword>
<protein>
    <submittedName>
        <fullName evidence="6">NOT2/NOT3/NOT5, C-terminal</fullName>
    </submittedName>
</protein>
<name>A0AAN8ZIC0_9MAGN</name>
<evidence type="ECO:0000256" key="3">
    <source>
        <dbReference type="ARBA" id="ARBA00023163"/>
    </source>
</evidence>
<dbReference type="Gene3D" id="2.30.30.1020">
    <property type="entry name" value="CCR4-NOT complex subunit 2/3/5, C-terminal domain"/>
    <property type="match status" value="1"/>
</dbReference>
<keyword evidence="3" id="KW-0804">Transcription</keyword>
<accession>A0AAN8ZIC0</accession>
<evidence type="ECO:0000313" key="6">
    <source>
        <dbReference type="EMBL" id="KAK6935340.1"/>
    </source>
</evidence>
<gene>
    <name evidence="6" type="ORF">RJ641_035495</name>
</gene>
<dbReference type="Proteomes" id="UP001370490">
    <property type="component" value="Unassembled WGS sequence"/>
</dbReference>
<dbReference type="Pfam" id="PF04153">
    <property type="entry name" value="NOT2_3_5_C"/>
    <property type="match status" value="1"/>
</dbReference>
<keyword evidence="7" id="KW-1185">Reference proteome</keyword>
<sequence>IRVLLKTSVIDNIYVSCRMTTSFASTRLRDIQLVFSSKQNKHSFHVETDAQELIEQLSGFNGSTSNFPDSTGRSFSTSFSAQSSLTGPILNHAGTLQGLHNMHGSLNIPNMPVTIASRNSMINGGHPSGMQQVSGNLPNGRFALSGVPAGYPQLQHGHSGPTNRGGSGVPPRLGNAGSRVTNSMINLIGGAHMGRSLSSVGGSMMSGFTSRLNFNHSGGAGDMNLHGSNRVLGGMLSQGPLTHNQVGNSHLNTMGFLNELSSNENTPLDLNDFPQLSGRPGSSSGSQGQPGLLRKQNAGVVLQNREFSIQNEDFPALPGFKGSDGEPPMDLHQKESLHDNHVSMIQPQPIYMGRSGRFGFGGPYSSHHQLQHQHALSARSGASTAAGLRALNSSAEVGSYDQFVQQYQQLRSESQFGPQQMPGVGTYIDPDPKSRQAAPVTADRFGLLGLSNIIRMSNPHLSSLALGFDLTSLGLNLNSPDDLHKTFASPWAEEPIKGDPEYTVPKCYYADPSPPLNQAYFSKFAEPTLFYIFYSMPKDEAQLYAANELSARGWFYHREHRIWFTRIADMEPLVKTHTYERGSYICFDPNIWERVRKDNFVVHYEMIEQRPVLQQH</sequence>
<dbReference type="AlphaFoldDB" id="A0AAN8ZIC0"/>
<dbReference type="InterPro" id="IPR040168">
    <property type="entry name" value="Not2/3/5"/>
</dbReference>
<feature type="domain" description="NOT2/NOT3/NOT5 C-terminal" evidence="5">
    <location>
        <begin position="484"/>
        <end position="606"/>
    </location>
</feature>
<feature type="region of interest" description="Disordered" evidence="4">
    <location>
        <begin position="260"/>
        <end position="293"/>
    </location>
</feature>
<evidence type="ECO:0000256" key="1">
    <source>
        <dbReference type="ARBA" id="ARBA00007682"/>
    </source>
</evidence>
<dbReference type="GO" id="GO:0030015">
    <property type="term" value="C:CCR4-NOT core complex"/>
    <property type="evidence" value="ECO:0007669"/>
    <property type="project" value="InterPro"/>
</dbReference>
<feature type="compositionally biased region" description="Low complexity" evidence="4">
    <location>
        <begin position="274"/>
        <end position="293"/>
    </location>
</feature>
<organism evidence="6 7">
    <name type="scientific">Dillenia turbinata</name>
    <dbReference type="NCBI Taxonomy" id="194707"/>
    <lineage>
        <taxon>Eukaryota</taxon>
        <taxon>Viridiplantae</taxon>
        <taxon>Streptophyta</taxon>
        <taxon>Embryophyta</taxon>
        <taxon>Tracheophyta</taxon>
        <taxon>Spermatophyta</taxon>
        <taxon>Magnoliopsida</taxon>
        <taxon>eudicotyledons</taxon>
        <taxon>Gunneridae</taxon>
        <taxon>Pentapetalae</taxon>
        <taxon>Dilleniales</taxon>
        <taxon>Dilleniaceae</taxon>
        <taxon>Dillenia</taxon>
    </lineage>
</organism>
<dbReference type="InterPro" id="IPR007282">
    <property type="entry name" value="NOT2/3/5_C"/>
</dbReference>
<evidence type="ECO:0000256" key="4">
    <source>
        <dbReference type="SAM" id="MobiDB-lite"/>
    </source>
</evidence>
<feature type="non-terminal residue" evidence="6">
    <location>
        <position position="1"/>
    </location>
</feature>
<comment type="similarity">
    <text evidence="1">Belongs to the CNOT2/3/5 family.</text>
</comment>
<reference evidence="6 7" key="1">
    <citation type="submission" date="2023-12" db="EMBL/GenBank/DDBJ databases">
        <title>A high-quality genome assembly for Dillenia turbinata (Dilleniales).</title>
        <authorList>
            <person name="Chanderbali A."/>
        </authorList>
    </citation>
    <scope>NUCLEOTIDE SEQUENCE [LARGE SCALE GENOMIC DNA]</scope>
    <source>
        <strain evidence="6">LSX21</strain>
        <tissue evidence="6">Leaf</tissue>
    </source>
</reference>
<evidence type="ECO:0000256" key="2">
    <source>
        <dbReference type="ARBA" id="ARBA00023015"/>
    </source>
</evidence>
<proteinExistence type="inferred from homology"/>
<comment type="caution">
    <text evidence="6">The sequence shown here is derived from an EMBL/GenBank/DDBJ whole genome shotgun (WGS) entry which is preliminary data.</text>
</comment>
<dbReference type="EMBL" id="JBAMMX010000008">
    <property type="protein sequence ID" value="KAK6935340.1"/>
    <property type="molecule type" value="Genomic_DNA"/>
</dbReference>